<sequence>MNMVRTLRAGTVWSRARALILASHPVPVLAITALTTALAAQAAPHGIGPVLTGPAMLAGQLSVGWSNDASGAPKDAAAGRTHKPVAAGAISVRAAWIAAFAALLAALAMSLAIGVATAIVLAVIIGANWAYNLALKSTLADALILVPAFGLLPTYAASTLPGHPMAAWYAMAGAALLGVVGHFAIVLPGIAGDLATGVNGLAQQVAARWGVGTMRGVVLVLLPLPSVLLLLVSSRPWVALAGLGASVPLAVIAARGTGRVPLWAVIGIGAVDALVFSVGGCSLT</sequence>
<keyword evidence="8" id="KW-1185">Reference proteome</keyword>
<evidence type="ECO:0000313" key="7">
    <source>
        <dbReference type="EMBL" id="SPM37896.1"/>
    </source>
</evidence>
<feature type="transmembrane region" description="Helical" evidence="5">
    <location>
        <begin position="237"/>
        <end position="254"/>
    </location>
</feature>
<evidence type="ECO:0000256" key="4">
    <source>
        <dbReference type="ARBA" id="ARBA00023136"/>
    </source>
</evidence>
<accession>A0A2U3P2B7</accession>
<feature type="chain" id="PRO_5015446801" evidence="6">
    <location>
        <begin position="43"/>
        <end position="284"/>
    </location>
</feature>
<proteinExistence type="predicted"/>
<feature type="transmembrane region" description="Helical" evidence="5">
    <location>
        <begin position="168"/>
        <end position="191"/>
    </location>
</feature>
<reference evidence="7 8" key="1">
    <citation type="submission" date="2017-01" db="EMBL/GenBank/DDBJ databases">
        <authorList>
            <consortium name="Urmite Genomes"/>
        </authorList>
    </citation>
    <scope>NUCLEOTIDE SEQUENCE [LARGE SCALE GENOMIC DNA]</scope>
    <source>
        <strain evidence="7 8">AB215</strain>
    </source>
</reference>
<dbReference type="InterPro" id="IPR000537">
    <property type="entry name" value="UbiA_prenyltransferase"/>
</dbReference>
<name>A0A2U3P2B7_9MYCO</name>
<evidence type="ECO:0000256" key="3">
    <source>
        <dbReference type="ARBA" id="ARBA00022989"/>
    </source>
</evidence>
<dbReference type="AlphaFoldDB" id="A0A2U3P2B7"/>
<feature type="signal peptide" evidence="6">
    <location>
        <begin position="1"/>
        <end position="42"/>
    </location>
</feature>
<keyword evidence="3 5" id="KW-1133">Transmembrane helix</keyword>
<feature type="transmembrane region" description="Helical" evidence="5">
    <location>
        <begin position="212"/>
        <end position="231"/>
    </location>
</feature>
<evidence type="ECO:0000256" key="2">
    <source>
        <dbReference type="ARBA" id="ARBA00022692"/>
    </source>
</evidence>
<feature type="transmembrane region" description="Helical" evidence="5">
    <location>
        <begin position="261"/>
        <end position="279"/>
    </location>
</feature>
<dbReference type="GO" id="GO:0016765">
    <property type="term" value="F:transferase activity, transferring alkyl or aryl (other than methyl) groups"/>
    <property type="evidence" value="ECO:0007669"/>
    <property type="project" value="InterPro"/>
</dbReference>
<dbReference type="STRING" id="1841861.GCA_900157365_04271"/>
<keyword evidence="4 5" id="KW-0472">Membrane</keyword>
<evidence type="ECO:0000313" key="8">
    <source>
        <dbReference type="Proteomes" id="UP000240424"/>
    </source>
</evidence>
<organism evidence="7 8">
    <name type="scientific">Mycobacterium numidiamassiliense</name>
    <dbReference type="NCBI Taxonomy" id="1841861"/>
    <lineage>
        <taxon>Bacteria</taxon>
        <taxon>Bacillati</taxon>
        <taxon>Actinomycetota</taxon>
        <taxon>Actinomycetes</taxon>
        <taxon>Mycobacteriales</taxon>
        <taxon>Mycobacteriaceae</taxon>
        <taxon>Mycobacterium</taxon>
    </lineage>
</organism>
<dbReference type="Pfam" id="PF01040">
    <property type="entry name" value="UbiA"/>
    <property type="match status" value="1"/>
</dbReference>
<feature type="transmembrane region" description="Helical" evidence="5">
    <location>
        <begin position="139"/>
        <end position="156"/>
    </location>
</feature>
<evidence type="ECO:0000256" key="6">
    <source>
        <dbReference type="SAM" id="SignalP"/>
    </source>
</evidence>
<protein>
    <submittedName>
        <fullName evidence="7">4-hydroxybenzoate polyprenyltransferase</fullName>
    </submittedName>
</protein>
<evidence type="ECO:0000256" key="5">
    <source>
        <dbReference type="SAM" id="Phobius"/>
    </source>
</evidence>
<feature type="transmembrane region" description="Helical" evidence="5">
    <location>
        <begin position="94"/>
        <end position="127"/>
    </location>
</feature>
<dbReference type="EMBL" id="FUEZ01000003">
    <property type="protein sequence ID" value="SPM37896.1"/>
    <property type="molecule type" value="Genomic_DNA"/>
</dbReference>
<evidence type="ECO:0000256" key="1">
    <source>
        <dbReference type="ARBA" id="ARBA00004141"/>
    </source>
</evidence>
<keyword evidence="7" id="KW-0808">Transferase</keyword>
<dbReference type="GO" id="GO:0016020">
    <property type="term" value="C:membrane"/>
    <property type="evidence" value="ECO:0007669"/>
    <property type="project" value="UniProtKB-SubCell"/>
</dbReference>
<keyword evidence="6" id="KW-0732">Signal</keyword>
<dbReference type="Gene3D" id="1.10.357.140">
    <property type="entry name" value="UbiA prenyltransferase"/>
    <property type="match status" value="1"/>
</dbReference>
<dbReference type="InterPro" id="IPR044878">
    <property type="entry name" value="UbiA_sf"/>
</dbReference>
<gene>
    <name evidence="7" type="ORF">MNAB215_69</name>
</gene>
<comment type="subcellular location">
    <subcellularLocation>
        <location evidence="1">Membrane</location>
        <topology evidence="1">Multi-pass membrane protein</topology>
    </subcellularLocation>
</comment>
<keyword evidence="2 5" id="KW-0812">Transmembrane</keyword>
<dbReference type="Proteomes" id="UP000240424">
    <property type="component" value="Unassembled WGS sequence"/>
</dbReference>